<proteinExistence type="predicted"/>
<protein>
    <recommendedName>
        <fullName evidence="1">DUF559 domain-containing protein</fullName>
    </recommendedName>
</protein>
<organism evidence="2 3">
    <name type="scientific">Mycobacterium kansasii</name>
    <dbReference type="NCBI Taxonomy" id="1768"/>
    <lineage>
        <taxon>Bacteria</taxon>
        <taxon>Bacillati</taxon>
        <taxon>Actinomycetota</taxon>
        <taxon>Actinomycetes</taxon>
        <taxon>Mycobacteriales</taxon>
        <taxon>Mycobacteriaceae</taxon>
        <taxon>Mycobacterium</taxon>
    </lineage>
</organism>
<name>A0A7G1IDS6_MYCKA</name>
<dbReference type="AlphaFoldDB" id="A0A7G1IDS6"/>
<keyword evidence="3" id="KW-1185">Reference proteome</keyword>
<dbReference type="InterPro" id="IPR007569">
    <property type="entry name" value="DUF559"/>
</dbReference>
<evidence type="ECO:0000313" key="2">
    <source>
        <dbReference type="EMBL" id="BCI88950.1"/>
    </source>
</evidence>
<evidence type="ECO:0000313" key="3">
    <source>
        <dbReference type="Proteomes" id="UP000516380"/>
    </source>
</evidence>
<dbReference type="EMBL" id="AP023343">
    <property type="protein sequence ID" value="BCI88950.1"/>
    <property type="molecule type" value="Genomic_DNA"/>
</dbReference>
<gene>
    <name evidence="2" type="ORF">NIIDMKKI_41560</name>
</gene>
<accession>A0A7G1IDS6</accession>
<reference evidence="2 3" key="1">
    <citation type="submission" date="2020-07" db="EMBL/GenBank/DDBJ databases">
        <title>Mycobacterium kansasii (former subtype) with zoonotic potential isolated from diseased indoor pet cat, Japan.</title>
        <authorList>
            <person name="Fukano H."/>
            <person name="Terazono T."/>
            <person name="Hoshino Y."/>
        </authorList>
    </citation>
    <scope>NUCLEOTIDE SEQUENCE [LARGE SCALE GENOMIC DNA]</scope>
    <source>
        <strain evidence="2 3">Kuro-I</strain>
    </source>
</reference>
<dbReference type="Gene3D" id="3.40.960.10">
    <property type="entry name" value="VSR Endonuclease"/>
    <property type="match status" value="1"/>
</dbReference>
<dbReference type="RefSeq" id="WP_103859699.1">
    <property type="nucleotide sequence ID" value="NZ_PQOT01000067.1"/>
</dbReference>
<feature type="domain" description="DUF559" evidence="1">
    <location>
        <begin position="4"/>
        <end position="59"/>
    </location>
</feature>
<dbReference type="Pfam" id="PF04480">
    <property type="entry name" value="DUF559"/>
    <property type="match status" value="1"/>
</dbReference>
<evidence type="ECO:0000259" key="1">
    <source>
        <dbReference type="Pfam" id="PF04480"/>
    </source>
</evidence>
<sequence>MGLGEAYVDMGWEDIKVAVEYDGDQHRSNRRQYVKDIRRLAMLEQRYGWIVIRVVAEDHPEDVVHRVREARARRL</sequence>
<dbReference type="Proteomes" id="UP000516380">
    <property type="component" value="Chromosome"/>
</dbReference>